<keyword evidence="3" id="KW-0520">NAD</keyword>
<comment type="caution">
    <text evidence="5">The sequence shown here is derived from an EMBL/GenBank/DDBJ whole genome shotgun (WGS) entry which is preliminary data.</text>
</comment>
<evidence type="ECO:0000256" key="1">
    <source>
        <dbReference type="ARBA" id="ARBA00006484"/>
    </source>
</evidence>
<dbReference type="AlphaFoldDB" id="A0AAW9RXV6"/>
<dbReference type="EC" id="1.-.-.-" evidence="5"/>
<dbReference type="EMBL" id="JAZHOF010000011">
    <property type="protein sequence ID" value="MEJ8574239.1"/>
    <property type="molecule type" value="Genomic_DNA"/>
</dbReference>
<keyword evidence="2 5" id="KW-0560">Oxidoreductase</keyword>
<dbReference type="SUPFAM" id="SSF51735">
    <property type="entry name" value="NAD(P)-binding Rossmann-fold domains"/>
    <property type="match status" value="1"/>
</dbReference>
<dbReference type="Proteomes" id="UP001378188">
    <property type="component" value="Unassembled WGS sequence"/>
</dbReference>
<dbReference type="PANTHER" id="PTHR24321">
    <property type="entry name" value="DEHYDROGENASES, SHORT CHAIN"/>
    <property type="match status" value="1"/>
</dbReference>
<name>A0AAW9RXV6_9HYPH</name>
<dbReference type="Pfam" id="PF13561">
    <property type="entry name" value="adh_short_C2"/>
    <property type="match status" value="1"/>
</dbReference>
<dbReference type="Gene3D" id="3.40.50.720">
    <property type="entry name" value="NAD(P)-binding Rossmann-like Domain"/>
    <property type="match status" value="1"/>
</dbReference>
<dbReference type="PROSITE" id="PS00061">
    <property type="entry name" value="ADH_SHORT"/>
    <property type="match status" value="1"/>
</dbReference>
<dbReference type="PRINTS" id="PR00080">
    <property type="entry name" value="SDRFAMILY"/>
</dbReference>
<evidence type="ECO:0000313" key="6">
    <source>
        <dbReference type="Proteomes" id="UP001378188"/>
    </source>
</evidence>
<reference evidence="5 6" key="1">
    <citation type="submission" date="2024-02" db="EMBL/GenBank/DDBJ databases">
        <title>Genome analysis and characterization of Microbaculum marinisediminis sp. nov., isolated from marine sediment.</title>
        <authorList>
            <person name="Du Z.-J."/>
            <person name="Ye Y.-Q."/>
            <person name="Zhang Z.-R."/>
            <person name="Yuan S.-M."/>
            <person name="Zhang X.-Y."/>
        </authorList>
    </citation>
    <scope>NUCLEOTIDE SEQUENCE [LARGE SCALE GENOMIC DNA]</scope>
    <source>
        <strain evidence="5 6">SDUM1044001</strain>
    </source>
</reference>
<evidence type="ECO:0000256" key="3">
    <source>
        <dbReference type="ARBA" id="ARBA00023027"/>
    </source>
</evidence>
<evidence type="ECO:0000313" key="5">
    <source>
        <dbReference type="EMBL" id="MEJ8574239.1"/>
    </source>
</evidence>
<proteinExistence type="inferred from homology"/>
<sequence length="263" mass="26707">MASVPDTAGSTVSAKSVCIIGGASGIGLEAARFFVSGGAAVTIVDANAGSLEKAQAELAALGTVAGFAADVRDRQSIDDAMARGVSGNGGMDVFLFTAGVLLPGLLLDVSETDFDLTFDVNTKGFWNGVRAAMPYFPERGGSIVAVSSAAGQRPKAGNGAYAASKVALQFLVQTFALELASRGVRVNCVSPSTLQTPLTERFAATPAEGGYRPSSVPPLGRYCDVKDIVRAVAFLCSEDASFITGTTIAVDGGLMAGVPLPTS</sequence>
<dbReference type="InterPro" id="IPR036291">
    <property type="entry name" value="NAD(P)-bd_dom_sf"/>
</dbReference>
<organism evidence="5 6">
    <name type="scientific">Microbaculum marinum</name>
    <dbReference type="NCBI Taxonomy" id="1764581"/>
    <lineage>
        <taxon>Bacteria</taxon>
        <taxon>Pseudomonadati</taxon>
        <taxon>Pseudomonadota</taxon>
        <taxon>Alphaproteobacteria</taxon>
        <taxon>Hyphomicrobiales</taxon>
        <taxon>Tepidamorphaceae</taxon>
        <taxon>Microbaculum</taxon>
    </lineage>
</organism>
<dbReference type="InterPro" id="IPR002347">
    <property type="entry name" value="SDR_fam"/>
</dbReference>
<dbReference type="GO" id="GO:0016491">
    <property type="term" value="F:oxidoreductase activity"/>
    <property type="evidence" value="ECO:0007669"/>
    <property type="project" value="UniProtKB-KW"/>
</dbReference>
<gene>
    <name evidence="5" type="ORF">V3328_22335</name>
</gene>
<evidence type="ECO:0000256" key="2">
    <source>
        <dbReference type="ARBA" id="ARBA00023002"/>
    </source>
</evidence>
<comment type="similarity">
    <text evidence="1">Belongs to the short-chain dehydrogenases/reductases (SDR) family.</text>
</comment>
<dbReference type="PANTHER" id="PTHR24321:SF8">
    <property type="entry name" value="ESTRADIOL 17-BETA-DEHYDROGENASE 8-RELATED"/>
    <property type="match status" value="1"/>
</dbReference>
<feature type="domain" description="Ketoreductase" evidence="4">
    <location>
        <begin position="15"/>
        <end position="183"/>
    </location>
</feature>
<evidence type="ECO:0000259" key="4">
    <source>
        <dbReference type="SMART" id="SM00822"/>
    </source>
</evidence>
<dbReference type="PRINTS" id="PR00081">
    <property type="entry name" value="GDHRDH"/>
</dbReference>
<dbReference type="CDD" id="cd05233">
    <property type="entry name" value="SDR_c"/>
    <property type="match status" value="1"/>
</dbReference>
<dbReference type="FunFam" id="3.40.50.720:FF:000084">
    <property type="entry name" value="Short-chain dehydrogenase reductase"/>
    <property type="match status" value="1"/>
</dbReference>
<dbReference type="RefSeq" id="WP_340331942.1">
    <property type="nucleotide sequence ID" value="NZ_JAZHOF010000011.1"/>
</dbReference>
<dbReference type="InterPro" id="IPR057326">
    <property type="entry name" value="KR_dom"/>
</dbReference>
<dbReference type="InterPro" id="IPR020904">
    <property type="entry name" value="Sc_DH/Rdtase_CS"/>
</dbReference>
<accession>A0AAW9RXV6</accession>
<protein>
    <submittedName>
        <fullName evidence="5">SDR family oxidoreductase</fullName>
        <ecNumber evidence="5">1.-.-.-</ecNumber>
    </submittedName>
</protein>
<dbReference type="SMART" id="SM00822">
    <property type="entry name" value="PKS_KR"/>
    <property type="match status" value="1"/>
</dbReference>
<keyword evidence="6" id="KW-1185">Reference proteome</keyword>